<dbReference type="Proteomes" id="UP000310760">
    <property type="component" value="Unassembled WGS sequence"/>
</dbReference>
<comment type="caution">
    <text evidence="1">The sequence shown here is derived from an EMBL/GenBank/DDBJ whole genome shotgun (WGS) entry which is preliminary data.</text>
</comment>
<dbReference type="AlphaFoldDB" id="A0A4S2FT93"/>
<organism evidence="1 2">
    <name type="scientific">Phocaeicola sartorii</name>
    <dbReference type="NCBI Taxonomy" id="671267"/>
    <lineage>
        <taxon>Bacteria</taxon>
        <taxon>Pseudomonadati</taxon>
        <taxon>Bacteroidota</taxon>
        <taxon>Bacteroidia</taxon>
        <taxon>Bacteroidales</taxon>
        <taxon>Bacteroidaceae</taxon>
        <taxon>Phocaeicola</taxon>
    </lineage>
</organism>
<dbReference type="RefSeq" id="WP_005682920.1">
    <property type="nucleotide sequence ID" value="NZ_CAOOJZ010000038.1"/>
</dbReference>
<name>A0A4S2FT93_9BACT</name>
<sequence>MRNIKITAQLQNGNRKESSIIGIFDFIPFVKILPDNLKKYQIQRVEQNESDILSNLLDAEKQKDINKVLIDSKQGYTKLYFEIIQGRTIYFSLDYTGILIIEPHNISVIEPQLEVPIKIGDKLKISFRNDTIGRGSYIDFFAKDDDLVYSDITKKMHCGRIYIDTQKKCKIIFSTSLNATRRNIVSLKTIEILEDIGTKTNNDIIIITSTIRYPQQQAEAMYSNLSRGKRIRYRKPGMLVTEIYDDYTLKGATKEEIINAMTKKIEQLSETNQRVSLHCVSENIYKKCNVLDVSTKMNNAKEFINLLSKKSSVTKIIHPIKGVSNSSTVIFDTSEGAIHIEIKQ</sequence>
<reference evidence="1 2" key="1">
    <citation type="submission" date="2019-04" db="EMBL/GenBank/DDBJ databases">
        <title>Microbes associate with the intestines of laboratory mice.</title>
        <authorList>
            <person name="Navarre W."/>
            <person name="Wong E."/>
            <person name="Huang K."/>
            <person name="Tropini C."/>
            <person name="Ng K."/>
            <person name="Yu B."/>
        </authorList>
    </citation>
    <scope>NUCLEOTIDE SEQUENCE [LARGE SCALE GENOMIC DNA]</scope>
    <source>
        <strain evidence="1 2">NM22_B1</strain>
    </source>
</reference>
<protein>
    <submittedName>
        <fullName evidence="1">Uncharacterized protein</fullName>
    </submittedName>
</protein>
<accession>A0A4S2FT93</accession>
<evidence type="ECO:0000313" key="1">
    <source>
        <dbReference type="EMBL" id="TGY72484.1"/>
    </source>
</evidence>
<gene>
    <name evidence="1" type="ORF">E5339_03025</name>
</gene>
<dbReference type="GeneID" id="75111529"/>
<dbReference type="EMBL" id="SRYJ01000005">
    <property type="protein sequence ID" value="TGY72484.1"/>
    <property type="molecule type" value="Genomic_DNA"/>
</dbReference>
<proteinExistence type="predicted"/>
<evidence type="ECO:0000313" key="2">
    <source>
        <dbReference type="Proteomes" id="UP000310760"/>
    </source>
</evidence>